<name>A0A9P8Q9G6_WICPI</name>
<keyword evidence="3" id="KW-1185">Reference proteome</keyword>
<evidence type="ECO:0000313" key="2">
    <source>
        <dbReference type="EMBL" id="KAH3685390.1"/>
    </source>
</evidence>
<dbReference type="AlphaFoldDB" id="A0A9P8Q9G6"/>
<keyword evidence="1" id="KW-0812">Transmembrane</keyword>
<gene>
    <name evidence="2" type="ORF">WICPIJ_003628</name>
</gene>
<evidence type="ECO:0000256" key="1">
    <source>
        <dbReference type="SAM" id="Phobius"/>
    </source>
</evidence>
<comment type="caution">
    <text evidence="2">The sequence shown here is derived from an EMBL/GenBank/DDBJ whole genome shotgun (WGS) entry which is preliminary data.</text>
</comment>
<reference evidence="2" key="2">
    <citation type="submission" date="2021-01" db="EMBL/GenBank/DDBJ databases">
        <authorList>
            <person name="Schikora-Tamarit M.A."/>
        </authorList>
    </citation>
    <scope>NUCLEOTIDE SEQUENCE</scope>
    <source>
        <strain evidence="2">CBS2887</strain>
    </source>
</reference>
<organism evidence="2 3">
    <name type="scientific">Wickerhamomyces pijperi</name>
    <name type="common">Yeast</name>
    <name type="synonym">Pichia pijperi</name>
    <dbReference type="NCBI Taxonomy" id="599730"/>
    <lineage>
        <taxon>Eukaryota</taxon>
        <taxon>Fungi</taxon>
        <taxon>Dikarya</taxon>
        <taxon>Ascomycota</taxon>
        <taxon>Saccharomycotina</taxon>
        <taxon>Saccharomycetes</taxon>
        <taxon>Phaffomycetales</taxon>
        <taxon>Wickerhamomycetaceae</taxon>
        <taxon>Wickerhamomyces</taxon>
    </lineage>
</organism>
<accession>A0A9P8Q9G6</accession>
<dbReference type="EMBL" id="JAEUBG010002047">
    <property type="protein sequence ID" value="KAH3685390.1"/>
    <property type="molecule type" value="Genomic_DNA"/>
</dbReference>
<keyword evidence="1" id="KW-0472">Membrane</keyword>
<protein>
    <submittedName>
        <fullName evidence="2">Uncharacterized protein</fullName>
    </submittedName>
</protein>
<reference evidence="2" key="1">
    <citation type="journal article" date="2021" name="Open Biol.">
        <title>Shared evolutionary footprints suggest mitochondrial oxidative damage underlies multiple complex I losses in fungi.</title>
        <authorList>
            <person name="Schikora-Tamarit M.A."/>
            <person name="Marcet-Houben M."/>
            <person name="Nosek J."/>
            <person name="Gabaldon T."/>
        </authorList>
    </citation>
    <scope>NUCLEOTIDE SEQUENCE</scope>
    <source>
        <strain evidence="2">CBS2887</strain>
    </source>
</reference>
<dbReference type="Proteomes" id="UP000774326">
    <property type="component" value="Unassembled WGS sequence"/>
</dbReference>
<proteinExistence type="predicted"/>
<evidence type="ECO:0000313" key="3">
    <source>
        <dbReference type="Proteomes" id="UP000774326"/>
    </source>
</evidence>
<feature type="transmembrane region" description="Helical" evidence="1">
    <location>
        <begin position="40"/>
        <end position="58"/>
    </location>
</feature>
<keyword evidence="1" id="KW-1133">Transmembrane helix</keyword>
<sequence length="80" mass="8928">MIMRMSVMSTVHNGLACEFVDQPVQQHAGKDTSHEEQSHISVVLVCFALLGIAAINLMHGLEEFQSLRQQSVKRGDHQRA</sequence>